<gene>
    <name evidence="1" type="ORF">EEB11_15165</name>
</gene>
<reference evidence="1 2" key="1">
    <citation type="submission" date="2018-11" db="EMBL/GenBank/DDBJ databases">
        <title>Tabrizicola sp. isolated from sediment of alpine lake.</title>
        <authorList>
            <person name="Liu Z."/>
        </authorList>
    </citation>
    <scope>NUCLEOTIDE SEQUENCE [LARGE SCALE GENOMIC DNA]</scope>
    <source>
        <strain evidence="1 2">DRYC-M-16</strain>
    </source>
</reference>
<keyword evidence="2" id="KW-1185">Reference proteome</keyword>
<dbReference type="EMBL" id="RPEM01000011">
    <property type="protein sequence ID" value="TGD42113.1"/>
    <property type="molecule type" value="Genomic_DNA"/>
</dbReference>
<dbReference type="SUPFAM" id="SSF53756">
    <property type="entry name" value="UDP-Glycosyltransferase/glycogen phosphorylase"/>
    <property type="match status" value="1"/>
</dbReference>
<accession>A0ABY2KJX5</accession>
<dbReference type="RefSeq" id="WP_135432721.1">
    <property type="nucleotide sequence ID" value="NZ_RPEM01000011.1"/>
</dbReference>
<dbReference type="Pfam" id="PF13692">
    <property type="entry name" value="Glyco_trans_1_4"/>
    <property type="match status" value="1"/>
</dbReference>
<sequence length="522" mass="55310">MTAVAPDCQGFFDADHYQRQLAAPVPDPLGHFRAQGDRRGLDPSPYFSTRHYKALYPEWQAGGAPTALDDFLARDGAGQWRSPHPLFDPAAYLRLYPDVAAAGLSPAGHFARHGDSEGRNPSDRFDARFYRQRYLRLTDSCAFAHYIAAGLAAGHLPKPDPRSAAQSAGAAAQAVARLSRPILLGVHDAQEAGTPLLVRDMATLLMKRGHAPLFVLRDGGPLVPELGRLGPVFVLADGWDAAGLVTGIGPGVPALVHSAEAASIARATAQAGLPTALMIHEMRGYLTARGLLPDLIAAQSAGARLIASFPRMATALAPDLGPLAVEPPGAALPPAPLSAFRRWHRLRAGRALYVGAGLADHRKGFDLFLQAAQGIHAQHADAIFVWLGAMTAWSQPLADQAMGDGLPLILPGFVTDSLACYAAASAYLLTSRQDPGPTTLIHAAATGTPFVGYGADIGLRGVVDPLGKFVACDDRAGFVAAALAFARAETPATRRKRRAMLRPYLDMERYLDALLSLVPNPS</sequence>
<protein>
    <submittedName>
        <fullName evidence="1">Glycosyltransferase</fullName>
    </submittedName>
</protein>
<dbReference type="Gene3D" id="3.40.50.2000">
    <property type="entry name" value="Glycogen Phosphorylase B"/>
    <property type="match status" value="1"/>
</dbReference>
<organism evidence="1 2">
    <name type="scientific">Pseudotabrizicola sediminis</name>
    <dbReference type="NCBI Taxonomy" id="2486418"/>
    <lineage>
        <taxon>Bacteria</taxon>
        <taxon>Pseudomonadati</taxon>
        <taxon>Pseudomonadota</taxon>
        <taxon>Alphaproteobacteria</taxon>
        <taxon>Rhodobacterales</taxon>
        <taxon>Paracoccaceae</taxon>
        <taxon>Pseudotabrizicola</taxon>
    </lineage>
</organism>
<proteinExistence type="predicted"/>
<dbReference type="Proteomes" id="UP000297741">
    <property type="component" value="Unassembled WGS sequence"/>
</dbReference>
<evidence type="ECO:0000313" key="1">
    <source>
        <dbReference type="EMBL" id="TGD42113.1"/>
    </source>
</evidence>
<comment type="caution">
    <text evidence="1">The sequence shown here is derived from an EMBL/GenBank/DDBJ whole genome shotgun (WGS) entry which is preliminary data.</text>
</comment>
<evidence type="ECO:0000313" key="2">
    <source>
        <dbReference type="Proteomes" id="UP000297741"/>
    </source>
</evidence>
<name>A0ABY2KJX5_9RHOB</name>